<dbReference type="InterPro" id="IPR029016">
    <property type="entry name" value="GAF-like_dom_sf"/>
</dbReference>
<dbReference type="SUPFAM" id="SSF81606">
    <property type="entry name" value="PP2C-like"/>
    <property type="match status" value="1"/>
</dbReference>
<dbReference type="Pfam" id="PF01590">
    <property type="entry name" value="GAF"/>
    <property type="match status" value="1"/>
</dbReference>
<protein>
    <submittedName>
        <fullName evidence="4">SpoIIE family protein phosphatase</fullName>
    </submittedName>
</protein>
<dbReference type="InterPro" id="IPR036457">
    <property type="entry name" value="PPM-type-like_dom_sf"/>
</dbReference>
<accession>A0ABU7FY23</accession>
<dbReference type="Gene3D" id="3.30.565.10">
    <property type="entry name" value="Histidine kinase-like ATPase, C-terminal domain"/>
    <property type="match status" value="1"/>
</dbReference>
<gene>
    <name evidence="4" type="ORF">VXC91_44860</name>
</gene>
<dbReference type="InterPro" id="IPR052016">
    <property type="entry name" value="Bact_Sigma-Reg"/>
</dbReference>
<dbReference type="Proteomes" id="UP001333996">
    <property type="component" value="Unassembled WGS sequence"/>
</dbReference>
<dbReference type="Pfam" id="PF07228">
    <property type="entry name" value="SpoIIE"/>
    <property type="match status" value="1"/>
</dbReference>
<dbReference type="InterPro" id="IPR036890">
    <property type="entry name" value="HATPase_C_sf"/>
</dbReference>
<reference evidence="4" key="1">
    <citation type="submission" date="2024-01" db="EMBL/GenBank/DDBJ databases">
        <title>First draft genome sequence data of TA4-1, the type strain of Gram-positive actinobacterium Streptomyces chiangmaiensis.</title>
        <authorList>
            <person name="Yasawong M."/>
            <person name="Nantapong N."/>
        </authorList>
    </citation>
    <scope>NUCLEOTIDE SEQUENCE</scope>
    <source>
        <strain evidence="4">TA4-1</strain>
    </source>
</reference>
<dbReference type="InterPro" id="IPR003018">
    <property type="entry name" value="GAF"/>
</dbReference>
<dbReference type="CDD" id="cd16936">
    <property type="entry name" value="HATPase_RsbW-like"/>
    <property type="match status" value="1"/>
</dbReference>
<dbReference type="PANTHER" id="PTHR43156:SF2">
    <property type="entry name" value="STAGE II SPORULATION PROTEIN E"/>
    <property type="match status" value="1"/>
</dbReference>
<organism evidence="4 5">
    <name type="scientific">Streptomyces chiangmaiensis</name>
    <dbReference type="NCBI Taxonomy" id="766497"/>
    <lineage>
        <taxon>Bacteria</taxon>
        <taxon>Bacillati</taxon>
        <taxon>Actinomycetota</taxon>
        <taxon>Actinomycetes</taxon>
        <taxon>Kitasatosporales</taxon>
        <taxon>Streptomycetaceae</taxon>
        <taxon>Streptomyces</taxon>
    </lineage>
</organism>
<dbReference type="PANTHER" id="PTHR43156">
    <property type="entry name" value="STAGE II SPORULATION PROTEIN E-RELATED"/>
    <property type="match status" value="1"/>
</dbReference>
<feature type="region of interest" description="Disordered" evidence="2">
    <location>
        <begin position="541"/>
        <end position="562"/>
    </location>
</feature>
<dbReference type="RefSeq" id="WP_329513090.1">
    <property type="nucleotide sequence ID" value="NZ_BAAAYZ010000009.1"/>
</dbReference>
<keyword evidence="1" id="KW-0378">Hydrolase</keyword>
<dbReference type="SUPFAM" id="SSF55781">
    <property type="entry name" value="GAF domain-like"/>
    <property type="match status" value="1"/>
</dbReference>
<evidence type="ECO:0000256" key="2">
    <source>
        <dbReference type="SAM" id="MobiDB-lite"/>
    </source>
</evidence>
<keyword evidence="5" id="KW-1185">Reference proteome</keyword>
<proteinExistence type="predicted"/>
<name>A0ABU7FY23_9ACTN</name>
<comment type="caution">
    <text evidence="4">The sequence shown here is derived from an EMBL/GenBank/DDBJ whole genome shotgun (WGS) entry which is preliminary data.</text>
</comment>
<evidence type="ECO:0000313" key="5">
    <source>
        <dbReference type="Proteomes" id="UP001333996"/>
    </source>
</evidence>
<sequence>MYRPTRTSPFRSLSPSRASASAPSPSSGWKPTATTGRRNAQTCRRSDRNWPWPSPSSPRLALQSQPGGHSGASPSIVRNLHGAGLHARTPATEALLGRPLFISDSRSTAAGSHWPDEESQAEAYLPLMAGRHITDLPFAGRGKIVGVCCLSFPRSRGFPPEERAVLSMMAGLLGAAVERVQLSAKQRAVAEHLQQRLLPPTLSELPRLTATARYQPATVTSKVGGDWYDVIKLPGERMVLVVGDVEGHAIESTAVMGQVRTAVAAYATEGHRPATVIDRTGRLLAELGTDLLVTCCVVALDTADGTIEVALAGHPEPLVQRLDGSICHLEAPANLPLGVAMPYAYQGREHTLEPGSLLMLYSNGLVDRHTADPGDGAQVLLSSCSREAGADLEQLADHLIAHVSGPQQRRDDAVLLLARYEGAIGEGAPRTGNLQIQQRDLHGVKAARSFVDDRLSAWELAEMSDTLQLIASEIVTNALVHAGSNVDVRLRAFADHVRLEVRDSDSNPPVPSPLALVEEENAEAEHGRGLLIVEALSGSWHSSPNGRGKTVSVEVPIADTEP</sequence>
<dbReference type="Pfam" id="PF13581">
    <property type="entry name" value="HATPase_c_2"/>
    <property type="match status" value="1"/>
</dbReference>
<feature type="compositionally biased region" description="Low complexity" evidence="2">
    <location>
        <begin position="8"/>
        <end position="27"/>
    </location>
</feature>
<evidence type="ECO:0000259" key="3">
    <source>
        <dbReference type="SMART" id="SM00331"/>
    </source>
</evidence>
<dbReference type="Gene3D" id="3.30.450.40">
    <property type="match status" value="1"/>
</dbReference>
<dbReference type="SMART" id="SM00331">
    <property type="entry name" value="PP2C_SIG"/>
    <property type="match status" value="1"/>
</dbReference>
<feature type="domain" description="PPM-type phosphatase" evidence="3">
    <location>
        <begin position="208"/>
        <end position="420"/>
    </location>
</feature>
<evidence type="ECO:0000256" key="1">
    <source>
        <dbReference type="ARBA" id="ARBA00022801"/>
    </source>
</evidence>
<dbReference type="EMBL" id="JAYWVC010000494">
    <property type="protein sequence ID" value="MED7828775.1"/>
    <property type="molecule type" value="Genomic_DNA"/>
</dbReference>
<dbReference type="InterPro" id="IPR003594">
    <property type="entry name" value="HATPase_dom"/>
</dbReference>
<dbReference type="Gene3D" id="3.60.40.10">
    <property type="entry name" value="PPM-type phosphatase domain"/>
    <property type="match status" value="1"/>
</dbReference>
<evidence type="ECO:0000313" key="4">
    <source>
        <dbReference type="EMBL" id="MED7828775.1"/>
    </source>
</evidence>
<feature type="region of interest" description="Disordered" evidence="2">
    <location>
        <begin position="1"/>
        <end position="77"/>
    </location>
</feature>
<feature type="compositionally biased region" description="Polar residues" evidence="2">
    <location>
        <begin position="32"/>
        <end position="43"/>
    </location>
</feature>
<dbReference type="InterPro" id="IPR001932">
    <property type="entry name" value="PPM-type_phosphatase-like_dom"/>
</dbReference>
<dbReference type="SUPFAM" id="SSF55874">
    <property type="entry name" value="ATPase domain of HSP90 chaperone/DNA topoisomerase II/histidine kinase"/>
    <property type="match status" value="1"/>
</dbReference>